<feature type="transmembrane region" description="Helical" evidence="1">
    <location>
        <begin position="564"/>
        <end position="587"/>
    </location>
</feature>
<keyword evidence="1" id="KW-0472">Membrane</keyword>
<keyword evidence="1" id="KW-0812">Transmembrane</keyword>
<dbReference type="AlphaFoldDB" id="A0A226DIT9"/>
<sequence>MLTKVFYPRFGKLITRSKYFGLPFIWNSKTNRTSVSPTFHANTIILHLLAIIEFIFLLCQVIRFKIMEDFTNLNFLIPITNAMLCLVVTITAYAYRPYVASSQLNTTLLFYETVKARNNKLLREARKFESKLLFWFHATNVMSVFCPIVLFLYCALTPTNPVHLVSIFPQELFLFWVMFPFYLAGVTYGTLFGVSFYQILCLNGVFSTLAVSEICAAEMHIKLRTYFYILVLYQISKSSPQIPSFTSSLPTDGSYTINSDSSDTTCTLHVKPFRLTPPYSDLYEKVIHDNKASSILTLWDDNVTQVAIPLFNFFESCTFNVFILSGWPWNPDARLFNTYSGITLNYITFGNRYWRNAMYILIFVDGCDLNLHPDPIANQIIYLHFIACPLLDDDFNVTTFPQFYHCKRCNTKWKDLEEDATLFDEDDQYEEDYAELNYSYFGTSYASQVQNLDCLSRHGFLSRIVKSGENEQQVHVCLKDDFVIQRVGSLFNMTFNFDTLYEIEFEMNVSGAIYSSIYNNGFHLGLANNLYYMEDYVVNIVYCYVAKTSVFESYDGMVTMVSGAVWMLLLVAMVLSMVTMLAVGGVARRGSLEMRVFQILGIFFRQEGNREKVVFLSVLTVSLLLITTVYENQFTSSVIVPREEAPYRSVVDLMRAGYRVYVHQPISQFLDGGAAGLNEYEEETVRNLFRVRGHLDKFDKSKFVGIRFTEFNKSASAAKSPSRKIALWEIISPSVKELMKSAFQAGVELDVKCSHLQEDVTASPSYYTILTFLSPQIMDSLQGMREAGLLTFWADMAESLFKHTSLLGERERLRKTDDIAYIELIHFKGLLSVCGGIISLAVVSLIIELIVSGDLLKLWGNQLPFEVMLTKVLYPRFGRIIKRSKYFGLPFIWNPKTNTTSVSPTLHANTIILHLLLVIEFIFLLCQSIRFKNMEDFTNLNFLIPVTYGTLCLIVNISAFAYRPHVASSLFNTTLLFYETMKARSTKVLRESKSFENKLISWFHATNVLFVFCPVGILFYCILTPKSPVHIISLFSNEILLYWLMFHFYCAGITYGTFFVVSFYQMLCLKGVFTTLAVSEICTGLWRNRNDEKKFEEGALKHLTVTYRGLQILTKFAGEVYGVYLIPVQTIIVKFIVVASYLLVSELKKAGEIDPASLIVLAFCIPVVIIGWSSMLIYGGYIHTQSKRCIGSWKYIEWEVKMERKCFNLVVKSCPTVCFGYEKYFEVTKISVVKFGKVVVRGLLRALLALK</sequence>
<feature type="transmembrane region" description="Helical" evidence="1">
    <location>
        <begin position="1040"/>
        <end position="1064"/>
    </location>
</feature>
<feature type="transmembrane region" description="Helical" evidence="1">
    <location>
        <begin position="44"/>
        <end position="63"/>
    </location>
</feature>
<accession>A0A226DIT9</accession>
<gene>
    <name evidence="2" type="ORF">Fcan01_20249</name>
</gene>
<feature type="transmembrane region" description="Helical" evidence="1">
    <location>
        <begin position="1156"/>
        <end position="1178"/>
    </location>
</feature>
<reference evidence="2 3" key="1">
    <citation type="submission" date="2015-12" db="EMBL/GenBank/DDBJ databases">
        <title>The genome of Folsomia candida.</title>
        <authorList>
            <person name="Faddeeva A."/>
            <person name="Derks M.F."/>
            <person name="Anvar Y."/>
            <person name="Smit S."/>
            <person name="Van Straalen N."/>
            <person name="Roelofs D."/>
        </authorList>
    </citation>
    <scope>NUCLEOTIDE SEQUENCE [LARGE SCALE GENOMIC DNA]</scope>
    <source>
        <strain evidence="2 3">VU population</strain>
        <tissue evidence="2">Whole body</tissue>
    </source>
</reference>
<feature type="transmembrane region" description="Helical" evidence="1">
    <location>
        <begin position="911"/>
        <end position="930"/>
    </location>
</feature>
<comment type="caution">
    <text evidence="2">The sequence shown here is derived from an EMBL/GenBank/DDBJ whole genome shotgun (WGS) entry which is preliminary data.</text>
</comment>
<keyword evidence="3" id="KW-1185">Reference proteome</keyword>
<feature type="transmembrane region" description="Helical" evidence="1">
    <location>
        <begin position="1121"/>
        <end position="1144"/>
    </location>
</feature>
<evidence type="ECO:0000256" key="1">
    <source>
        <dbReference type="SAM" id="Phobius"/>
    </source>
</evidence>
<feature type="transmembrane region" description="Helical" evidence="1">
    <location>
        <begin position="942"/>
        <end position="962"/>
    </location>
</feature>
<proteinExistence type="predicted"/>
<dbReference type="Proteomes" id="UP000198287">
    <property type="component" value="Unassembled WGS sequence"/>
</dbReference>
<feature type="transmembrane region" description="Helical" evidence="1">
    <location>
        <begin position="829"/>
        <end position="851"/>
    </location>
</feature>
<dbReference type="EMBL" id="LNIX01000018">
    <property type="protein sequence ID" value="OXA45050.1"/>
    <property type="molecule type" value="Genomic_DNA"/>
</dbReference>
<keyword evidence="1" id="KW-1133">Transmembrane helix</keyword>
<evidence type="ECO:0000313" key="2">
    <source>
        <dbReference type="EMBL" id="OXA45050.1"/>
    </source>
</evidence>
<evidence type="ECO:0000313" key="3">
    <source>
        <dbReference type="Proteomes" id="UP000198287"/>
    </source>
</evidence>
<name>A0A226DIT9_FOLCA</name>
<feature type="transmembrane region" description="Helical" evidence="1">
    <location>
        <begin position="173"/>
        <end position="197"/>
    </location>
</feature>
<organism evidence="2 3">
    <name type="scientific">Folsomia candida</name>
    <name type="common">Springtail</name>
    <dbReference type="NCBI Taxonomy" id="158441"/>
    <lineage>
        <taxon>Eukaryota</taxon>
        <taxon>Metazoa</taxon>
        <taxon>Ecdysozoa</taxon>
        <taxon>Arthropoda</taxon>
        <taxon>Hexapoda</taxon>
        <taxon>Collembola</taxon>
        <taxon>Entomobryomorpha</taxon>
        <taxon>Isotomoidea</taxon>
        <taxon>Isotomidae</taxon>
        <taxon>Proisotominae</taxon>
        <taxon>Folsomia</taxon>
    </lineage>
</organism>
<feature type="transmembrane region" description="Helical" evidence="1">
    <location>
        <begin position="75"/>
        <end position="95"/>
    </location>
</feature>
<feature type="transmembrane region" description="Helical" evidence="1">
    <location>
        <begin position="999"/>
        <end position="1020"/>
    </location>
</feature>
<protein>
    <submittedName>
        <fullName evidence="2">Uncharacterized protein</fullName>
    </submittedName>
</protein>
<feature type="transmembrane region" description="Helical" evidence="1">
    <location>
        <begin position="132"/>
        <end position="153"/>
    </location>
</feature>